<keyword evidence="5 12" id="KW-0378">Hydrolase</keyword>
<dbReference type="Gene3D" id="1.50.10.10">
    <property type="match status" value="1"/>
</dbReference>
<dbReference type="AlphaFoldDB" id="A0A8H7F0D1"/>
<gene>
    <name evidence="14" type="ORF">Agabi119p4_6882</name>
</gene>
<evidence type="ECO:0000256" key="1">
    <source>
        <dbReference type="ARBA" id="ARBA00001913"/>
    </source>
</evidence>
<dbReference type="PANTHER" id="PTHR11742">
    <property type="entry name" value="MANNOSYL-OLIGOSACCHARIDE ALPHA-1,2-MANNOSIDASE-RELATED"/>
    <property type="match status" value="1"/>
</dbReference>
<evidence type="ECO:0000256" key="11">
    <source>
        <dbReference type="PIRSR" id="PIRSR601382-3"/>
    </source>
</evidence>
<dbReference type="GO" id="GO:0005509">
    <property type="term" value="F:calcium ion binding"/>
    <property type="evidence" value="ECO:0007669"/>
    <property type="project" value="InterPro"/>
</dbReference>
<comment type="similarity">
    <text evidence="3 12">Belongs to the glycosyl hydrolase 47 family.</text>
</comment>
<evidence type="ECO:0000256" key="6">
    <source>
        <dbReference type="ARBA" id="ARBA00022837"/>
    </source>
</evidence>
<dbReference type="GO" id="GO:0004571">
    <property type="term" value="F:mannosyl-oligosaccharide 1,2-alpha-mannosidase activity"/>
    <property type="evidence" value="ECO:0007669"/>
    <property type="project" value="UniProtKB-EC"/>
</dbReference>
<evidence type="ECO:0000256" key="9">
    <source>
        <dbReference type="ARBA" id="ARBA00048605"/>
    </source>
</evidence>
<reference evidence="14 15" key="1">
    <citation type="journal article" name="Sci. Rep.">
        <title>Telomere-to-telomere assembled and centromere annotated genomes of the two main subspecies of the button mushroom Agaricus bisporus reveal especially polymorphic chromosome ends.</title>
        <authorList>
            <person name="Sonnenberg A.S.M."/>
            <person name="Sedaghat-Telgerd N."/>
            <person name="Lavrijssen B."/>
            <person name="Ohm R.A."/>
            <person name="Hendrickx P.M."/>
            <person name="Scholtmeijer K."/>
            <person name="Baars J.J.P."/>
            <person name="van Peer A."/>
        </authorList>
    </citation>
    <scope>NUCLEOTIDE SEQUENCE [LARGE SCALE GENOMIC DNA]</scope>
    <source>
        <strain evidence="14 15">H119_p4</strain>
    </source>
</reference>
<evidence type="ECO:0000256" key="10">
    <source>
        <dbReference type="PIRSR" id="PIRSR601382-2"/>
    </source>
</evidence>
<dbReference type="InterPro" id="IPR012341">
    <property type="entry name" value="6hp_glycosidase-like_sf"/>
</dbReference>
<evidence type="ECO:0000256" key="2">
    <source>
        <dbReference type="ARBA" id="ARBA00004922"/>
    </source>
</evidence>
<dbReference type="Pfam" id="PF00646">
    <property type="entry name" value="F-box"/>
    <property type="match status" value="1"/>
</dbReference>
<accession>A0A8H7F0D1</accession>
<comment type="catalytic activity">
    <reaction evidence="8">
        <text>N(4)-(alpha-D-Man-(1-&gt;2)-alpha-D-Man-(1-&gt;2)-alpha-D-Man-(1-&gt;3)-[alpha-D-Man-(1-&gt;3)-[alpha-D-Man-(1-&gt;2)-alpha-D-Man-(1-&gt;6)]-alpha-D-Man-(1-&gt;6)]-beta-D-Man-(1-&gt;4)-beta-D-GlcNAc-(1-&gt;4)-beta-D-GlcNAc)-L-asparaginyl-[protein] (N-glucan mannose isomer 8A1,2,3B1,3) + 3 H2O = N(4)-(alpha-D-Man-(1-&gt;3)-[alpha-D-Man-(1-&gt;3)-[alpha-D-Man-(1-&gt;6)]-alpha-D-Man-(1-&gt;6)]-beta-D-Man-(1-&gt;4)-beta-D-GlcNAc-(1-&gt;4)-beta-D-GlcNAc)-L-asparaginyl-[protein] (N-glucan mannose isomer 5A1,2) + 3 beta-D-mannose</text>
        <dbReference type="Rhea" id="RHEA:56028"/>
        <dbReference type="Rhea" id="RHEA-COMP:14358"/>
        <dbReference type="Rhea" id="RHEA-COMP:14367"/>
        <dbReference type="ChEBI" id="CHEBI:15377"/>
        <dbReference type="ChEBI" id="CHEBI:28563"/>
        <dbReference type="ChEBI" id="CHEBI:59087"/>
        <dbReference type="ChEBI" id="CHEBI:60628"/>
        <dbReference type="EC" id="3.2.1.113"/>
    </reaction>
</comment>
<dbReference type="PANTHER" id="PTHR11742:SF55">
    <property type="entry name" value="ENDOPLASMIC RETICULUM MANNOSYL-OLIGOSACCHARIDE 1,2-ALPHA-MANNOSIDASE"/>
    <property type="match status" value="1"/>
</dbReference>
<dbReference type="InterPro" id="IPR036026">
    <property type="entry name" value="Seven-hairpin_glycosidases"/>
</dbReference>
<evidence type="ECO:0000256" key="3">
    <source>
        <dbReference type="ARBA" id="ARBA00007658"/>
    </source>
</evidence>
<evidence type="ECO:0000313" key="15">
    <source>
        <dbReference type="Proteomes" id="UP000629468"/>
    </source>
</evidence>
<keyword evidence="4 10" id="KW-0479">Metal-binding</keyword>
<dbReference type="PRINTS" id="PR00747">
    <property type="entry name" value="GLYHDRLASE47"/>
</dbReference>
<dbReference type="GO" id="GO:0005783">
    <property type="term" value="C:endoplasmic reticulum"/>
    <property type="evidence" value="ECO:0007669"/>
    <property type="project" value="TreeGrafter"/>
</dbReference>
<feature type="domain" description="F-box" evidence="13">
    <location>
        <begin position="12"/>
        <end position="44"/>
    </location>
</feature>
<comment type="catalytic activity">
    <reaction evidence="9">
        <text>N(4)-(alpha-D-Man-(1-&gt;2)-alpha-D-Man-(1-&gt;2)-alpha-D-Man-(1-&gt;3)-[alpha-D-Man-(1-&gt;2)-alpha-D-Man-(1-&gt;3)-[alpha-D-Man-(1-&gt;2)-alpha-D-Man-(1-&gt;6)]-alpha-D-Man-(1-&gt;6)]-beta-D-Man-(1-&gt;4)-beta-D-GlcNAc-(1-&gt;4)-beta-D-GlcNAc)-L-asparaginyl-[protein] (N-glucan mannose isomer 9A1,2,3B1,2,3) + 4 H2O = N(4)-(alpha-D-Man-(1-&gt;3)-[alpha-D-Man-(1-&gt;3)-[alpha-D-Man-(1-&gt;6)]-alpha-D-Man-(1-&gt;6)]-beta-D-Man-(1-&gt;4)-beta-D-GlcNAc-(1-&gt;4)-beta-D-GlcNAc)-L-asparaginyl-[protein] (N-glucan mannose isomer 5A1,2) + 4 beta-D-mannose</text>
        <dbReference type="Rhea" id="RHEA:56008"/>
        <dbReference type="Rhea" id="RHEA-COMP:14356"/>
        <dbReference type="Rhea" id="RHEA-COMP:14367"/>
        <dbReference type="ChEBI" id="CHEBI:15377"/>
        <dbReference type="ChEBI" id="CHEBI:28563"/>
        <dbReference type="ChEBI" id="CHEBI:59087"/>
        <dbReference type="ChEBI" id="CHEBI:139493"/>
        <dbReference type="EC" id="3.2.1.113"/>
    </reaction>
</comment>
<dbReference type="EMBL" id="JABXXO010000009">
    <property type="protein sequence ID" value="KAF7770908.1"/>
    <property type="molecule type" value="Genomic_DNA"/>
</dbReference>
<protein>
    <recommendedName>
        <fullName evidence="12">alpha-1,2-Mannosidase</fullName>
        <ecNumber evidence="12">3.2.1.-</ecNumber>
    </recommendedName>
</protein>
<evidence type="ECO:0000256" key="5">
    <source>
        <dbReference type="ARBA" id="ARBA00022801"/>
    </source>
</evidence>
<comment type="cofactor">
    <cofactor evidence="1 10">
        <name>Ca(2+)</name>
        <dbReference type="ChEBI" id="CHEBI:29108"/>
    </cofactor>
</comment>
<dbReference type="SUPFAM" id="SSF81383">
    <property type="entry name" value="F-box domain"/>
    <property type="match status" value="1"/>
</dbReference>
<dbReference type="GO" id="GO:0016020">
    <property type="term" value="C:membrane"/>
    <property type="evidence" value="ECO:0007669"/>
    <property type="project" value="InterPro"/>
</dbReference>
<sequence length="1005" mass="114621">MEVDEDIPVFDINRLPDELHDKIMDFCDARSMAALASTSKHWHHKRSTCMYLRIVKILKYFQLDPTTFLKFLTETGTVISGSVALLMFYPGLFTPGDLDIYCSLERLDEVLDFLETFTEYHSPVETSPSEELTHDAQYDAWIQNENYIAKVLKLSCSPQPEYDCTEPTILNIIVVQSVEPILAISHFHSTPVMNIITGKGVVCVYPDLTLRKRGIVNSWRKSSQPTDKFKKCLDKYRDRGFEFAMSLGKWPGIRRDFARTRKLRSMPLCAIAFPDLSGTATTRDITKEAVLEESLWDLCWELNLYFSFGSAILQSPSTKGFTSKQATEEREKRNPHVIRHKIQHTQFTELPTLGFLDRFIGVTPSMVPSYNERLRMHYQRFSPSNTWTLLARQPTYRLALYCVILLSVTWTLLRFFSASDSKPSLPWPSFDPPPPEWPAHYSPVEDVPTPVWESRAQQVKYAFRHAYGGYREFAAPHDELLPKSNTSTDNMNGWGLTAFDSLDTMLIMGLDEEYEHGLSVVRQANFSVSRSSDGCAPFFETVIRYLGGLLSAYALSPNDTILLERAIDLTDKLDPVFNTTSGLAYFSVNPSTGTRRGSQRGVLAEIASFQLEYAYLAKLTGRKAHFDRANTVMEIFSQANLTRTGGMLPIAWDLLSGSPSDSHLSVGAQADSAHEYLLKFYLLTAKTDRKSLEMYIRTTTQIITNLLYLSPTRHLLYVTDSTSTTYERRGRPTRVFEHLSCFLPGLLALGAHSLPLDNLESLGIDLTQLGSEETYGHAGKAYELLRSYNLKDLHMWAAEGLAQTCWLTYADQPTGLGPDEIIMKPAPNSRTVGNGYVVETNDYLWIDAVEKWKNSGSRGEVPGLKEKMPVSFTEKQRLKGEVNGRDYYVKKPMYLLRPETVESLYLLWKTTGDWRWRARGWAIFEAIEKEAKTSRGYANLQFVERTPGSLQNSMPSYFLAETLKYLYLMFKEENLIPLDQWVFNTEAHPLPIFTWTEEEREKFGL</sequence>
<dbReference type="Proteomes" id="UP000629468">
    <property type="component" value="Unassembled WGS sequence"/>
</dbReference>
<evidence type="ECO:0000259" key="13">
    <source>
        <dbReference type="Pfam" id="PF00646"/>
    </source>
</evidence>
<dbReference type="InterPro" id="IPR001382">
    <property type="entry name" value="Glyco_hydro_47"/>
</dbReference>
<evidence type="ECO:0000256" key="4">
    <source>
        <dbReference type="ARBA" id="ARBA00022723"/>
    </source>
</evidence>
<comment type="caution">
    <text evidence="14">The sequence shown here is derived from an EMBL/GenBank/DDBJ whole genome shotgun (WGS) entry which is preliminary data.</text>
</comment>
<evidence type="ECO:0000313" key="14">
    <source>
        <dbReference type="EMBL" id="KAF7770908.1"/>
    </source>
</evidence>
<keyword evidence="12" id="KW-0326">Glycosidase</keyword>
<comment type="pathway">
    <text evidence="2">Protein modification; protein glycosylation.</text>
</comment>
<dbReference type="InterPro" id="IPR036047">
    <property type="entry name" value="F-box-like_dom_sf"/>
</dbReference>
<feature type="disulfide bond" evidence="11">
    <location>
        <begin position="741"/>
        <end position="805"/>
    </location>
</feature>
<dbReference type="SUPFAM" id="SSF48225">
    <property type="entry name" value="Seven-hairpin glycosidases"/>
    <property type="match status" value="1"/>
</dbReference>
<proteinExistence type="inferred from homology"/>
<organism evidence="14 15">
    <name type="scientific">Agaricus bisporus var. burnettii</name>
    <dbReference type="NCBI Taxonomy" id="192524"/>
    <lineage>
        <taxon>Eukaryota</taxon>
        <taxon>Fungi</taxon>
        <taxon>Dikarya</taxon>
        <taxon>Basidiomycota</taxon>
        <taxon>Agaricomycotina</taxon>
        <taxon>Agaricomycetes</taxon>
        <taxon>Agaricomycetidae</taxon>
        <taxon>Agaricales</taxon>
        <taxon>Agaricineae</taxon>
        <taxon>Agaricaceae</taxon>
        <taxon>Agaricus</taxon>
    </lineage>
</organism>
<feature type="binding site" evidence="10">
    <location>
        <position position="985"/>
    </location>
    <ligand>
        <name>Ca(2+)</name>
        <dbReference type="ChEBI" id="CHEBI:29108"/>
    </ligand>
</feature>
<dbReference type="GO" id="GO:0036503">
    <property type="term" value="P:ERAD pathway"/>
    <property type="evidence" value="ECO:0007669"/>
    <property type="project" value="UniProtKB-ARBA"/>
</dbReference>
<dbReference type="GO" id="GO:0005975">
    <property type="term" value="P:carbohydrate metabolic process"/>
    <property type="evidence" value="ECO:0007669"/>
    <property type="project" value="InterPro"/>
</dbReference>
<dbReference type="Pfam" id="PF01532">
    <property type="entry name" value="Glyco_hydro_47"/>
    <property type="match status" value="1"/>
</dbReference>
<name>A0A8H7F0D1_AGABI</name>
<dbReference type="CDD" id="cd09917">
    <property type="entry name" value="F-box_SF"/>
    <property type="match status" value="1"/>
</dbReference>
<dbReference type="InterPro" id="IPR001810">
    <property type="entry name" value="F-box_dom"/>
</dbReference>
<evidence type="ECO:0000256" key="8">
    <source>
        <dbReference type="ARBA" id="ARBA00047669"/>
    </source>
</evidence>
<dbReference type="EC" id="3.2.1.-" evidence="12"/>
<evidence type="ECO:0000256" key="12">
    <source>
        <dbReference type="RuleBase" id="RU361193"/>
    </source>
</evidence>
<keyword evidence="7 11" id="KW-1015">Disulfide bond</keyword>
<dbReference type="InterPro" id="IPR050749">
    <property type="entry name" value="Glycosyl_Hydrolase_47"/>
</dbReference>
<evidence type="ECO:0000256" key="7">
    <source>
        <dbReference type="ARBA" id="ARBA00023157"/>
    </source>
</evidence>
<keyword evidence="6 10" id="KW-0106">Calcium</keyword>